<dbReference type="Proteomes" id="UP000507470">
    <property type="component" value="Unassembled WGS sequence"/>
</dbReference>
<name>A0A6J8A2F0_MYTCO</name>
<accession>A0A6J8A2F0</accession>
<gene>
    <name evidence="1" type="ORF">MCOR_2940</name>
</gene>
<keyword evidence="2" id="KW-1185">Reference proteome</keyword>
<protein>
    <submittedName>
        <fullName evidence="1">Uncharacterized protein</fullName>
    </submittedName>
</protein>
<evidence type="ECO:0000313" key="2">
    <source>
        <dbReference type="Proteomes" id="UP000507470"/>
    </source>
</evidence>
<evidence type="ECO:0000313" key="1">
    <source>
        <dbReference type="EMBL" id="CAC5360459.1"/>
    </source>
</evidence>
<dbReference type="AlphaFoldDB" id="A0A6J8A2F0"/>
<reference evidence="1 2" key="1">
    <citation type="submission" date="2020-06" db="EMBL/GenBank/DDBJ databases">
        <authorList>
            <person name="Li R."/>
            <person name="Bekaert M."/>
        </authorList>
    </citation>
    <scope>NUCLEOTIDE SEQUENCE [LARGE SCALE GENOMIC DNA]</scope>
    <source>
        <strain evidence="2">wild</strain>
    </source>
</reference>
<dbReference type="OrthoDB" id="6164315at2759"/>
<dbReference type="EMBL" id="CACVKT020000566">
    <property type="protein sequence ID" value="CAC5360459.1"/>
    <property type="molecule type" value="Genomic_DNA"/>
</dbReference>
<organism evidence="1 2">
    <name type="scientific">Mytilus coruscus</name>
    <name type="common">Sea mussel</name>
    <dbReference type="NCBI Taxonomy" id="42192"/>
    <lineage>
        <taxon>Eukaryota</taxon>
        <taxon>Metazoa</taxon>
        <taxon>Spiralia</taxon>
        <taxon>Lophotrochozoa</taxon>
        <taxon>Mollusca</taxon>
        <taxon>Bivalvia</taxon>
        <taxon>Autobranchia</taxon>
        <taxon>Pteriomorphia</taxon>
        <taxon>Mytilida</taxon>
        <taxon>Mytiloidea</taxon>
        <taxon>Mytilidae</taxon>
        <taxon>Mytilinae</taxon>
        <taxon>Mytilus</taxon>
    </lineage>
</organism>
<proteinExistence type="predicted"/>
<sequence length="185" mass="21613">MQHKWRKPVLFGFGVAVVCLMIVLESFHPSLANIQYRKYQDNLKENLLFKPVNDTNCIYTLDGMIDRDVEGNFIIPRDDVVKLLPHNIAECLFRRYTTTLQTYCAKRSHHGQLEHSWNICIDGCYKPNSNTKVIAFSIRDDYPNAYGISAFFNSTAYRFSPRDSMRKRNDVMFKLKFSNSILEIL</sequence>